<keyword evidence="2" id="KW-1185">Reference proteome</keyword>
<sequence length="85" mass="9589">SSSVIVPLLRGVTGHISEPRSQSPPLILVVEISESRDADSVFGKRRKHLRHAENQRYVPENRVLCSSVIKAVLEIARVDFRQNED</sequence>
<gene>
    <name evidence="1" type="ORF">K0M31_001109</name>
</gene>
<name>A0AA40KXI5_9HYME</name>
<dbReference type="AlphaFoldDB" id="A0AA40KXI5"/>
<comment type="caution">
    <text evidence="1">The sequence shown here is derived from an EMBL/GenBank/DDBJ whole genome shotgun (WGS) entry which is preliminary data.</text>
</comment>
<dbReference type="EMBL" id="JAHYIQ010000001">
    <property type="protein sequence ID" value="KAK1136563.1"/>
    <property type="molecule type" value="Genomic_DNA"/>
</dbReference>
<protein>
    <submittedName>
        <fullName evidence="1">Uncharacterized protein</fullName>
    </submittedName>
</protein>
<feature type="non-terminal residue" evidence="1">
    <location>
        <position position="1"/>
    </location>
</feature>
<reference evidence="1" key="1">
    <citation type="submission" date="2021-10" db="EMBL/GenBank/DDBJ databases">
        <title>Melipona bicolor Genome sequencing and assembly.</title>
        <authorList>
            <person name="Araujo N.S."/>
            <person name="Arias M.C."/>
        </authorList>
    </citation>
    <scope>NUCLEOTIDE SEQUENCE</scope>
    <source>
        <strain evidence="1">USP_2M_L1-L4_2017</strain>
        <tissue evidence="1">Whole body</tissue>
    </source>
</reference>
<organism evidence="1 2">
    <name type="scientific">Melipona bicolor</name>
    <dbReference type="NCBI Taxonomy" id="60889"/>
    <lineage>
        <taxon>Eukaryota</taxon>
        <taxon>Metazoa</taxon>
        <taxon>Ecdysozoa</taxon>
        <taxon>Arthropoda</taxon>
        <taxon>Hexapoda</taxon>
        <taxon>Insecta</taxon>
        <taxon>Pterygota</taxon>
        <taxon>Neoptera</taxon>
        <taxon>Endopterygota</taxon>
        <taxon>Hymenoptera</taxon>
        <taxon>Apocrita</taxon>
        <taxon>Aculeata</taxon>
        <taxon>Apoidea</taxon>
        <taxon>Anthophila</taxon>
        <taxon>Apidae</taxon>
        <taxon>Melipona</taxon>
    </lineage>
</organism>
<accession>A0AA40KXI5</accession>
<dbReference type="Proteomes" id="UP001177670">
    <property type="component" value="Unassembled WGS sequence"/>
</dbReference>
<proteinExistence type="predicted"/>
<evidence type="ECO:0000313" key="2">
    <source>
        <dbReference type="Proteomes" id="UP001177670"/>
    </source>
</evidence>
<evidence type="ECO:0000313" key="1">
    <source>
        <dbReference type="EMBL" id="KAK1136563.1"/>
    </source>
</evidence>